<protein>
    <recommendedName>
        <fullName evidence="2">Pyruvate/ketoisovalerate oxidoreductase catalytic domain-containing protein</fullName>
    </recommendedName>
</protein>
<gene>
    <name evidence="3" type="ORF">METZ01_LOCUS83813</name>
</gene>
<dbReference type="GO" id="GO:0016903">
    <property type="term" value="F:oxidoreductase activity, acting on the aldehyde or oxo group of donors"/>
    <property type="evidence" value="ECO:0007669"/>
    <property type="project" value="InterPro"/>
</dbReference>
<dbReference type="PANTHER" id="PTHR42730">
    <property type="entry name" value="2-OXOGLUTARATE SYNTHASE SUBUNIT KORC"/>
    <property type="match status" value="1"/>
</dbReference>
<evidence type="ECO:0000259" key="2">
    <source>
        <dbReference type="Pfam" id="PF01558"/>
    </source>
</evidence>
<dbReference type="Gene3D" id="3.40.920.10">
    <property type="entry name" value="Pyruvate-ferredoxin oxidoreductase, PFOR, domain III"/>
    <property type="match status" value="1"/>
</dbReference>
<sequence length="158" mass="16729">MSAKMLAEALIQEGRQIAQSQSYEPTSRGGLSRADLVIGEEIPDYPLVTNLNALLILDQLAADASTHLLQSGGVVITDSTMVKSPPAGDFSVYPLPLTETALKLGSPRIANIIALGVLVTLIEICEPSSLEDAVRKNAPKAFLDMNIEALKTGQKMAA</sequence>
<proteinExistence type="predicted"/>
<dbReference type="SUPFAM" id="SSF53323">
    <property type="entry name" value="Pyruvate-ferredoxin oxidoreductase, PFOR, domain III"/>
    <property type="match status" value="1"/>
</dbReference>
<keyword evidence="1" id="KW-0560">Oxidoreductase</keyword>
<evidence type="ECO:0000313" key="3">
    <source>
        <dbReference type="EMBL" id="SVA30959.1"/>
    </source>
</evidence>
<dbReference type="Pfam" id="PF01558">
    <property type="entry name" value="POR"/>
    <property type="match status" value="1"/>
</dbReference>
<dbReference type="InterPro" id="IPR002869">
    <property type="entry name" value="Pyrv_flavodox_OxRed_cen"/>
</dbReference>
<dbReference type="InterPro" id="IPR019752">
    <property type="entry name" value="Pyrv/ketoisovalerate_OxRed_cat"/>
</dbReference>
<feature type="domain" description="Pyruvate/ketoisovalerate oxidoreductase catalytic" evidence="2">
    <location>
        <begin position="2"/>
        <end position="153"/>
    </location>
</feature>
<dbReference type="PANTHER" id="PTHR42730:SF1">
    <property type="entry name" value="2-OXOGLUTARATE SYNTHASE SUBUNIT KORC"/>
    <property type="match status" value="1"/>
</dbReference>
<dbReference type="EMBL" id="UINC01007017">
    <property type="protein sequence ID" value="SVA30959.1"/>
    <property type="molecule type" value="Genomic_DNA"/>
</dbReference>
<dbReference type="InterPro" id="IPR052554">
    <property type="entry name" value="2-oxoglutarate_synth_KorC"/>
</dbReference>
<reference evidence="3" key="1">
    <citation type="submission" date="2018-05" db="EMBL/GenBank/DDBJ databases">
        <authorList>
            <person name="Lanie J.A."/>
            <person name="Ng W.-L."/>
            <person name="Kazmierczak K.M."/>
            <person name="Andrzejewski T.M."/>
            <person name="Davidsen T.M."/>
            <person name="Wayne K.J."/>
            <person name="Tettelin H."/>
            <person name="Glass J.I."/>
            <person name="Rusch D."/>
            <person name="Podicherti R."/>
            <person name="Tsui H.-C.T."/>
            <person name="Winkler M.E."/>
        </authorList>
    </citation>
    <scope>NUCLEOTIDE SEQUENCE</scope>
</reference>
<evidence type="ECO:0000256" key="1">
    <source>
        <dbReference type="ARBA" id="ARBA00023002"/>
    </source>
</evidence>
<name>A0A381US27_9ZZZZ</name>
<accession>A0A381US27</accession>
<dbReference type="AlphaFoldDB" id="A0A381US27"/>
<organism evidence="3">
    <name type="scientific">marine metagenome</name>
    <dbReference type="NCBI Taxonomy" id="408172"/>
    <lineage>
        <taxon>unclassified sequences</taxon>
        <taxon>metagenomes</taxon>
        <taxon>ecological metagenomes</taxon>
    </lineage>
</organism>